<dbReference type="EMBL" id="HBFK01014138">
    <property type="protein sequence ID" value="CAD8742087.1"/>
    <property type="molecule type" value="Transcribed_RNA"/>
</dbReference>
<name>A0A6U2J5L2_HEMAN</name>
<evidence type="ECO:0000256" key="1">
    <source>
        <dbReference type="SAM" id="Coils"/>
    </source>
</evidence>
<sequence>MSLFDTPYYVRHRGARGGAPHPAAGGPPYGPATLNFGPGFGHPYRSSAREDRMLDHRLRNMGIYEGEEEGQRQGHQDVGPGPLSSPPSSPRSPISAAISAYSTITPERGAPLSAYSSLADPFNPYAGSANATRGREISPQELRRHQAAVGLLCDLGLTAAASELPDVPVEVPAGDDDDAAIQIVDPSNPLGARVHIEKDQYIIEAPTPGVPRERLSLEFVGLRCLELVVAPPPSSGRSTPPSEGEVLETVDVEGHAAGTTTVRRPAGARVGATPSRKRGVEELKCGVKLPADCDVTSASSTYVDGVLRVTVPRVPEGALPSGVAAGASPLIEEAREGRRKVEEARATLCELEAAVKEAEERLRDALRERGAALAEARTAVPIV</sequence>
<proteinExistence type="predicted"/>
<evidence type="ECO:0000313" key="3">
    <source>
        <dbReference type="EMBL" id="CAD8742087.1"/>
    </source>
</evidence>
<evidence type="ECO:0008006" key="4">
    <source>
        <dbReference type="Google" id="ProtNLM"/>
    </source>
</evidence>
<keyword evidence="1" id="KW-0175">Coiled coil</keyword>
<dbReference type="InterPro" id="IPR008978">
    <property type="entry name" value="HSP20-like_chaperone"/>
</dbReference>
<organism evidence="3">
    <name type="scientific">Hemiselmis andersenii</name>
    <name type="common">Cryptophyte alga</name>
    <dbReference type="NCBI Taxonomy" id="464988"/>
    <lineage>
        <taxon>Eukaryota</taxon>
        <taxon>Cryptophyceae</taxon>
        <taxon>Cryptomonadales</taxon>
        <taxon>Hemiselmidaceae</taxon>
        <taxon>Hemiselmis</taxon>
    </lineage>
</organism>
<gene>
    <name evidence="3" type="ORF">HAND1043_LOCUS8581</name>
</gene>
<protein>
    <recommendedName>
        <fullName evidence="4">SHSP domain-containing protein</fullName>
    </recommendedName>
</protein>
<feature type="coiled-coil region" evidence="1">
    <location>
        <begin position="341"/>
        <end position="375"/>
    </location>
</feature>
<evidence type="ECO:0000256" key="2">
    <source>
        <dbReference type="SAM" id="MobiDB-lite"/>
    </source>
</evidence>
<reference evidence="3" key="1">
    <citation type="submission" date="2021-01" db="EMBL/GenBank/DDBJ databases">
        <authorList>
            <person name="Corre E."/>
            <person name="Pelletier E."/>
            <person name="Niang G."/>
            <person name="Scheremetjew M."/>
            <person name="Finn R."/>
            <person name="Kale V."/>
            <person name="Holt S."/>
            <person name="Cochrane G."/>
            <person name="Meng A."/>
            <person name="Brown T."/>
            <person name="Cohen L."/>
        </authorList>
    </citation>
    <scope>NUCLEOTIDE SEQUENCE</scope>
    <source>
        <strain evidence="3">CCMP441</strain>
    </source>
</reference>
<dbReference type="Gene3D" id="2.60.40.790">
    <property type="match status" value="1"/>
</dbReference>
<accession>A0A6U2J5L2</accession>
<dbReference type="AlphaFoldDB" id="A0A6U2J5L2"/>
<dbReference type="CDD" id="cd06464">
    <property type="entry name" value="ACD_sHsps-like"/>
    <property type="match status" value="1"/>
</dbReference>
<dbReference type="SUPFAM" id="SSF49764">
    <property type="entry name" value="HSP20-like chaperones"/>
    <property type="match status" value="1"/>
</dbReference>
<feature type="region of interest" description="Disordered" evidence="2">
    <location>
        <begin position="67"/>
        <end position="94"/>
    </location>
</feature>